<dbReference type="AlphaFoldDB" id="A0A7J5BUN2"/>
<feature type="domain" description="Xylose isomerase-like TIM barrel" evidence="2">
    <location>
        <begin position="34"/>
        <end position="266"/>
    </location>
</feature>
<keyword evidence="3" id="KW-0413">Isomerase</keyword>
<dbReference type="InterPro" id="IPR036237">
    <property type="entry name" value="Xyl_isomerase-like_sf"/>
</dbReference>
<keyword evidence="4" id="KW-1185">Reference proteome</keyword>
<evidence type="ECO:0000256" key="1">
    <source>
        <dbReference type="ARBA" id="ARBA00023277"/>
    </source>
</evidence>
<evidence type="ECO:0000313" key="3">
    <source>
        <dbReference type="EMBL" id="KAB1658032.1"/>
    </source>
</evidence>
<dbReference type="OrthoDB" id="9780241at2"/>
<dbReference type="EMBL" id="WBJZ01000007">
    <property type="protein sequence ID" value="KAB1658032.1"/>
    <property type="molecule type" value="Genomic_DNA"/>
</dbReference>
<evidence type="ECO:0000313" key="4">
    <source>
        <dbReference type="Proteomes" id="UP000467240"/>
    </source>
</evidence>
<accession>A0A7J5BUN2</accession>
<dbReference type="SUPFAM" id="SSF51658">
    <property type="entry name" value="Xylose isomerase-like"/>
    <property type="match status" value="1"/>
</dbReference>
<reference evidence="3 4" key="1">
    <citation type="submission" date="2019-09" db="EMBL/GenBank/DDBJ databases">
        <title>Phylogeny of genus Pseudoclavibacter and closely related genus.</title>
        <authorList>
            <person name="Li Y."/>
        </authorList>
    </citation>
    <scope>NUCLEOTIDE SEQUENCE [LARGE SCALE GENOMIC DNA]</scope>
    <source>
        <strain evidence="3 4">DSM 23821</strain>
    </source>
</reference>
<dbReference type="RefSeq" id="WP_158040189.1">
    <property type="nucleotide sequence ID" value="NZ_JACCFV010000001.1"/>
</dbReference>
<dbReference type="Proteomes" id="UP000467240">
    <property type="component" value="Unassembled WGS sequence"/>
</dbReference>
<gene>
    <name evidence="3" type="ORF">F8O01_07140</name>
</gene>
<proteinExistence type="predicted"/>
<keyword evidence="1" id="KW-0119">Carbohydrate metabolism</keyword>
<sequence>MTTPRLVATCWTSAGAALPGAADQTSPYPVLDRVRAVAAAGWSGLGLVHDDLRLARDTIGFAALRDAIGDAGLTHVEVELAEGWWRPGGRGERWTLLLDAAEALGATFIKAGTDMGPPIDDLGPLVTPLRALAVEAADRGTRVALEPLPFSMIETVPRGAELVELVGHPAAGLVIDFWHVFRAGTSLVDLTATMPPERVFGVELCDAEAEPIGTLFEDTRDRRRLLGEGVQDVTGFIGAMRSLGFDGPWGVEILSDAHRALPLDAALRSAYASGVHAFERVPD</sequence>
<organism evidence="3 4">
    <name type="scientific">Pseudoclavibacter chungangensis</name>
    <dbReference type="NCBI Taxonomy" id="587635"/>
    <lineage>
        <taxon>Bacteria</taxon>
        <taxon>Bacillati</taxon>
        <taxon>Actinomycetota</taxon>
        <taxon>Actinomycetes</taxon>
        <taxon>Micrococcales</taxon>
        <taxon>Microbacteriaceae</taxon>
        <taxon>Pseudoclavibacter</taxon>
    </lineage>
</organism>
<protein>
    <submittedName>
        <fullName evidence="3">Sugar phosphate isomerase/epimerase</fullName>
    </submittedName>
</protein>
<dbReference type="Pfam" id="PF01261">
    <property type="entry name" value="AP_endonuc_2"/>
    <property type="match status" value="1"/>
</dbReference>
<comment type="caution">
    <text evidence="3">The sequence shown here is derived from an EMBL/GenBank/DDBJ whole genome shotgun (WGS) entry which is preliminary data.</text>
</comment>
<evidence type="ECO:0000259" key="2">
    <source>
        <dbReference type="Pfam" id="PF01261"/>
    </source>
</evidence>
<dbReference type="PANTHER" id="PTHR12110:SF48">
    <property type="entry name" value="BLL3656 PROTEIN"/>
    <property type="match status" value="1"/>
</dbReference>
<dbReference type="InterPro" id="IPR013022">
    <property type="entry name" value="Xyl_isomerase-like_TIM-brl"/>
</dbReference>
<dbReference type="GO" id="GO:0016853">
    <property type="term" value="F:isomerase activity"/>
    <property type="evidence" value="ECO:0007669"/>
    <property type="project" value="UniProtKB-KW"/>
</dbReference>
<dbReference type="Gene3D" id="3.20.20.150">
    <property type="entry name" value="Divalent-metal-dependent TIM barrel enzymes"/>
    <property type="match status" value="1"/>
</dbReference>
<dbReference type="InterPro" id="IPR050312">
    <property type="entry name" value="IolE/XylAMocC-like"/>
</dbReference>
<dbReference type="PANTHER" id="PTHR12110">
    <property type="entry name" value="HYDROXYPYRUVATE ISOMERASE"/>
    <property type="match status" value="1"/>
</dbReference>
<name>A0A7J5BUN2_9MICO</name>